<keyword evidence="7" id="KW-1185">Reference proteome</keyword>
<dbReference type="AlphaFoldDB" id="A0A1Y1Y6P0"/>
<name>A0A1Y1Y6P0_9FUNG</name>
<dbReference type="GO" id="GO:0061630">
    <property type="term" value="F:ubiquitin protein ligase activity"/>
    <property type="evidence" value="ECO:0007669"/>
    <property type="project" value="TreeGrafter"/>
</dbReference>
<dbReference type="EMBL" id="MCFE01000231">
    <property type="protein sequence ID" value="ORX93555.1"/>
    <property type="molecule type" value="Genomic_DNA"/>
</dbReference>
<gene>
    <name evidence="6" type="ORF">K493DRAFT_193589</name>
</gene>
<evidence type="ECO:0000256" key="3">
    <source>
        <dbReference type="ARBA" id="ARBA00022833"/>
    </source>
</evidence>
<proteinExistence type="predicted"/>
<feature type="non-terminal residue" evidence="6">
    <location>
        <position position="1"/>
    </location>
</feature>
<evidence type="ECO:0000256" key="2">
    <source>
        <dbReference type="ARBA" id="ARBA00022771"/>
    </source>
</evidence>
<accession>A0A1Y1Y6P0</accession>
<dbReference type="Pfam" id="PF13639">
    <property type="entry name" value="zf-RING_2"/>
    <property type="match status" value="1"/>
</dbReference>
<evidence type="ECO:0000313" key="7">
    <source>
        <dbReference type="Proteomes" id="UP000193498"/>
    </source>
</evidence>
<organism evidence="6 7">
    <name type="scientific">Basidiobolus meristosporus CBS 931.73</name>
    <dbReference type="NCBI Taxonomy" id="1314790"/>
    <lineage>
        <taxon>Eukaryota</taxon>
        <taxon>Fungi</taxon>
        <taxon>Fungi incertae sedis</taxon>
        <taxon>Zoopagomycota</taxon>
        <taxon>Entomophthoromycotina</taxon>
        <taxon>Basidiobolomycetes</taxon>
        <taxon>Basidiobolales</taxon>
        <taxon>Basidiobolaceae</taxon>
        <taxon>Basidiobolus</taxon>
    </lineage>
</organism>
<keyword evidence="3" id="KW-0862">Zinc</keyword>
<dbReference type="PROSITE" id="PS50089">
    <property type="entry name" value="ZF_RING_2"/>
    <property type="match status" value="1"/>
</dbReference>
<reference evidence="6 7" key="1">
    <citation type="submission" date="2016-07" db="EMBL/GenBank/DDBJ databases">
        <title>Pervasive Adenine N6-methylation of Active Genes in Fungi.</title>
        <authorList>
            <consortium name="DOE Joint Genome Institute"/>
            <person name="Mondo S.J."/>
            <person name="Dannebaum R.O."/>
            <person name="Kuo R.C."/>
            <person name="Labutti K."/>
            <person name="Haridas S."/>
            <person name="Kuo A."/>
            <person name="Salamov A."/>
            <person name="Ahrendt S.R."/>
            <person name="Lipzen A."/>
            <person name="Sullivan W."/>
            <person name="Andreopoulos W.B."/>
            <person name="Clum A."/>
            <person name="Lindquist E."/>
            <person name="Daum C."/>
            <person name="Ramamoorthy G.K."/>
            <person name="Gryganskyi A."/>
            <person name="Culley D."/>
            <person name="Magnuson J.K."/>
            <person name="James T.Y."/>
            <person name="O'Malley M.A."/>
            <person name="Stajich J.E."/>
            <person name="Spatafora J.W."/>
            <person name="Visel A."/>
            <person name="Grigoriev I.V."/>
        </authorList>
    </citation>
    <scope>NUCLEOTIDE SEQUENCE [LARGE SCALE GENOMIC DNA]</scope>
    <source>
        <strain evidence="6 7">CBS 931.73</strain>
    </source>
</reference>
<dbReference type="STRING" id="1314790.A0A1Y1Y6P0"/>
<dbReference type="GO" id="GO:0005737">
    <property type="term" value="C:cytoplasm"/>
    <property type="evidence" value="ECO:0007669"/>
    <property type="project" value="TreeGrafter"/>
</dbReference>
<dbReference type="OrthoDB" id="8062037at2759"/>
<keyword evidence="1" id="KW-0479">Metal-binding</keyword>
<dbReference type="Gene3D" id="3.30.40.10">
    <property type="entry name" value="Zinc/RING finger domain, C3HC4 (zinc finger)"/>
    <property type="match status" value="1"/>
</dbReference>
<evidence type="ECO:0000256" key="1">
    <source>
        <dbReference type="ARBA" id="ARBA00022723"/>
    </source>
</evidence>
<dbReference type="Proteomes" id="UP000193498">
    <property type="component" value="Unassembled WGS sequence"/>
</dbReference>
<dbReference type="InterPro" id="IPR001841">
    <property type="entry name" value="Znf_RING"/>
</dbReference>
<protein>
    <recommendedName>
        <fullName evidence="5">RING-type domain-containing protein</fullName>
    </recommendedName>
</protein>
<dbReference type="GO" id="GO:0008270">
    <property type="term" value="F:zinc ion binding"/>
    <property type="evidence" value="ECO:0007669"/>
    <property type="project" value="UniProtKB-KW"/>
</dbReference>
<dbReference type="InParanoid" id="A0A1Y1Y6P0"/>
<sequence>PASRQAIAELRTASITRVQGQACCICRDEFDSYVESSHITEMPCSHLFHQDCISSWLEVSNTCPLCR</sequence>
<dbReference type="SUPFAM" id="SSF57850">
    <property type="entry name" value="RING/U-box"/>
    <property type="match status" value="1"/>
</dbReference>
<comment type="caution">
    <text evidence="6">The sequence shown here is derived from an EMBL/GenBank/DDBJ whole genome shotgun (WGS) entry which is preliminary data.</text>
</comment>
<evidence type="ECO:0000256" key="4">
    <source>
        <dbReference type="PROSITE-ProRule" id="PRU00175"/>
    </source>
</evidence>
<dbReference type="SMART" id="SM00184">
    <property type="entry name" value="RING"/>
    <property type="match status" value="1"/>
</dbReference>
<dbReference type="InterPro" id="IPR013083">
    <property type="entry name" value="Znf_RING/FYVE/PHD"/>
</dbReference>
<evidence type="ECO:0000313" key="6">
    <source>
        <dbReference type="EMBL" id="ORX93555.1"/>
    </source>
</evidence>
<dbReference type="GO" id="GO:0016567">
    <property type="term" value="P:protein ubiquitination"/>
    <property type="evidence" value="ECO:0007669"/>
    <property type="project" value="TreeGrafter"/>
</dbReference>
<keyword evidence="2 4" id="KW-0863">Zinc-finger</keyword>
<feature type="non-terminal residue" evidence="6">
    <location>
        <position position="67"/>
    </location>
</feature>
<evidence type="ECO:0000259" key="5">
    <source>
        <dbReference type="PROSITE" id="PS50089"/>
    </source>
</evidence>
<dbReference type="PANTHER" id="PTHR15710">
    <property type="entry name" value="E3 UBIQUITIN-PROTEIN LIGASE PRAJA"/>
    <property type="match status" value="1"/>
</dbReference>
<dbReference type="PANTHER" id="PTHR15710:SF217">
    <property type="entry name" value="E3 UBIQUITIN-PROTEIN LIGASE RDUF2"/>
    <property type="match status" value="1"/>
</dbReference>
<feature type="domain" description="RING-type" evidence="5">
    <location>
        <begin position="23"/>
        <end position="67"/>
    </location>
</feature>